<reference evidence="10 11" key="1">
    <citation type="submission" date="2023-08" db="EMBL/GenBank/DDBJ databases">
        <authorList>
            <person name="Joshi A."/>
            <person name="Thite S."/>
        </authorList>
    </citation>
    <scope>NUCLEOTIDE SEQUENCE [LARGE SCALE GENOMIC DNA]</scope>
    <source>
        <strain evidence="10 11">1E1</strain>
    </source>
</reference>
<sequence>MENFTPLSALIGGTFIGLGALLLMAALGRIAGISGIASQAIFQKQDRSWRLAFVAGLLLGPLLVALVISDFSFSTPELGPRTLIAGLLVGLGTAWGSGCTSGHGVCGIGRFSPRSITATLVFMAVGVLVASLF</sequence>
<evidence type="ECO:0000256" key="8">
    <source>
        <dbReference type="ARBA" id="ARBA00035655"/>
    </source>
</evidence>
<evidence type="ECO:0000256" key="2">
    <source>
        <dbReference type="ARBA" id="ARBA00022448"/>
    </source>
</evidence>
<evidence type="ECO:0000256" key="9">
    <source>
        <dbReference type="SAM" id="Phobius"/>
    </source>
</evidence>
<feature type="transmembrane region" description="Helical" evidence="9">
    <location>
        <begin position="49"/>
        <end position="71"/>
    </location>
</feature>
<keyword evidence="7 9" id="KW-0472">Membrane</keyword>
<dbReference type="RefSeq" id="WP_305945599.1">
    <property type="nucleotide sequence ID" value="NZ_JAUZVY010000004.1"/>
</dbReference>
<evidence type="ECO:0000256" key="4">
    <source>
        <dbReference type="ARBA" id="ARBA00022519"/>
    </source>
</evidence>
<keyword evidence="5 9" id="KW-0812">Transmembrane</keyword>
<keyword evidence="2" id="KW-0813">Transport</keyword>
<keyword evidence="6 9" id="KW-1133">Transmembrane helix</keyword>
<comment type="subcellular location">
    <subcellularLocation>
        <location evidence="1">Cell inner membrane</location>
        <topology evidence="1">Multi-pass membrane protein</topology>
    </subcellularLocation>
</comment>
<keyword evidence="4" id="KW-0997">Cell inner membrane</keyword>
<dbReference type="PANTHER" id="PTHR30574:SF1">
    <property type="entry name" value="SULPHUR TRANSPORT DOMAIN-CONTAINING PROTEIN"/>
    <property type="match status" value="1"/>
</dbReference>
<accession>A0ABT9GRC9</accession>
<evidence type="ECO:0000256" key="5">
    <source>
        <dbReference type="ARBA" id="ARBA00022692"/>
    </source>
</evidence>
<evidence type="ECO:0000256" key="7">
    <source>
        <dbReference type="ARBA" id="ARBA00023136"/>
    </source>
</evidence>
<dbReference type="InterPro" id="IPR007272">
    <property type="entry name" value="Sulf_transp_TsuA/YedE"/>
</dbReference>
<comment type="similarity">
    <text evidence="8">Belongs to the TsuA/YedE (TC 9.B.102) family.</text>
</comment>
<keyword evidence="11" id="KW-1185">Reference proteome</keyword>
<organism evidence="10 11">
    <name type="scientific">Alkalimonas delamerensis</name>
    <dbReference type="NCBI Taxonomy" id="265981"/>
    <lineage>
        <taxon>Bacteria</taxon>
        <taxon>Pseudomonadati</taxon>
        <taxon>Pseudomonadota</taxon>
        <taxon>Gammaproteobacteria</taxon>
        <taxon>Alkalimonas</taxon>
    </lineage>
</organism>
<dbReference type="Proteomes" id="UP001236258">
    <property type="component" value="Unassembled WGS sequence"/>
</dbReference>
<comment type="caution">
    <text evidence="10">The sequence shown here is derived from an EMBL/GenBank/DDBJ whole genome shotgun (WGS) entry which is preliminary data.</text>
</comment>
<dbReference type="Pfam" id="PF04143">
    <property type="entry name" value="Sulf_transp"/>
    <property type="match status" value="1"/>
</dbReference>
<evidence type="ECO:0000313" key="10">
    <source>
        <dbReference type="EMBL" id="MDP4529516.1"/>
    </source>
</evidence>
<proteinExistence type="inferred from homology"/>
<name>A0ABT9GRC9_9GAMM</name>
<evidence type="ECO:0000256" key="1">
    <source>
        <dbReference type="ARBA" id="ARBA00004429"/>
    </source>
</evidence>
<keyword evidence="3" id="KW-1003">Cell membrane</keyword>
<gene>
    <name evidence="10" type="ORF">Q3O59_10815</name>
</gene>
<feature type="transmembrane region" description="Helical" evidence="9">
    <location>
        <begin position="6"/>
        <end position="28"/>
    </location>
</feature>
<evidence type="ECO:0000313" key="11">
    <source>
        <dbReference type="Proteomes" id="UP001236258"/>
    </source>
</evidence>
<dbReference type="PANTHER" id="PTHR30574">
    <property type="entry name" value="INNER MEMBRANE PROTEIN YEDE"/>
    <property type="match status" value="1"/>
</dbReference>
<dbReference type="EMBL" id="JAUZVY010000004">
    <property type="protein sequence ID" value="MDP4529516.1"/>
    <property type="molecule type" value="Genomic_DNA"/>
</dbReference>
<feature type="transmembrane region" description="Helical" evidence="9">
    <location>
        <begin position="83"/>
        <end position="108"/>
    </location>
</feature>
<evidence type="ECO:0000256" key="3">
    <source>
        <dbReference type="ARBA" id="ARBA00022475"/>
    </source>
</evidence>
<evidence type="ECO:0000256" key="6">
    <source>
        <dbReference type="ARBA" id="ARBA00022989"/>
    </source>
</evidence>
<feature type="transmembrane region" description="Helical" evidence="9">
    <location>
        <begin position="115"/>
        <end position="132"/>
    </location>
</feature>
<protein>
    <submittedName>
        <fullName evidence="10">YeeE/YedE thiosulfate transporter family protein</fullName>
    </submittedName>
</protein>